<organism evidence="1 2">
    <name type="scientific">Bordetella genomosp. 12</name>
    <dbReference type="NCBI Taxonomy" id="463035"/>
    <lineage>
        <taxon>Bacteria</taxon>
        <taxon>Pseudomonadati</taxon>
        <taxon>Pseudomonadota</taxon>
        <taxon>Betaproteobacteria</taxon>
        <taxon>Burkholderiales</taxon>
        <taxon>Alcaligenaceae</taxon>
        <taxon>Bordetella</taxon>
    </lineage>
</organism>
<reference evidence="2" key="1">
    <citation type="submission" date="2017-05" db="EMBL/GenBank/DDBJ databases">
        <title>Complete and WGS of Bordetella genogroups.</title>
        <authorList>
            <person name="Spilker T."/>
            <person name="Lipuma J."/>
        </authorList>
    </citation>
    <scope>NUCLEOTIDE SEQUENCE [LARGE SCALE GENOMIC DNA]</scope>
    <source>
        <strain evidence="2">AU6712</strain>
    </source>
</reference>
<dbReference type="AlphaFoldDB" id="A0A261VC04"/>
<accession>A0A261VC04</accession>
<evidence type="ECO:0000313" key="1">
    <source>
        <dbReference type="EMBL" id="OZI71688.1"/>
    </source>
</evidence>
<name>A0A261VC04_9BORD</name>
<protein>
    <submittedName>
        <fullName evidence="1">Uncharacterized protein</fullName>
    </submittedName>
</protein>
<proteinExistence type="predicted"/>
<keyword evidence="2" id="KW-1185">Reference proteome</keyword>
<gene>
    <name evidence="1" type="ORF">CAL22_17985</name>
</gene>
<dbReference type="Proteomes" id="UP000216429">
    <property type="component" value="Unassembled WGS sequence"/>
</dbReference>
<dbReference type="EMBL" id="NEVU01000003">
    <property type="protein sequence ID" value="OZI71688.1"/>
    <property type="molecule type" value="Genomic_DNA"/>
</dbReference>
<sequence>MEESGLTWSKQAANPAVLSGAGLIHEMLTVDGVFALRLGRTGLAYIDGSNTYLIAEQPRSVRVLDAYTVIERMGKDLAEEHEARFIELEQGYECAIGEVTSLGRTRGEAAIRAWLFHHASQPRGKR</sequence>
<evidence type="ECO:0000313" key="2">
    <source>
        <dbReference type="Proteomes" id="UP000216429"/>
    </source>
</evidence>
<comment type="caution">
    <text evidence="1">The sequence shown here is derived from an EMBL/GenBank/DDBJ whole genome shotgun (WGS) entry which is preliminary data.</text>
</comment>